<dbReference type="AlphaFoldDB" id="A0A923KKS4"/>
<proteinExistence type="predicted"/>
<dbReference type="PANTHER" id="PTHR30441:SF4">
    <property type="entry name" value="PROTEIN ASMA"/>
    <property type="match status" value="1"/>
</dbReference>
<dbReference type="PANTHER" id="PTHR30441">
    <property type="entry name" value="DUF748 DOMAIN-CONTAINING PROTEIN"/>
    <property type="match status" value="1"/>
</dbReference>
<keyword evidence="1" id="KW-1133">Transmembrane helix</keyword>
<accession>A0A923KKS4</accession>
<feature type="domain" description="AsmA" evidence="2">
    <location>
        <begin position="1"/>
        <end position="611"/>
    </location>
</feature>
<evidence type="ECO:0000259" key="2">
    <source>
        <dbReference type="Pfam" id="PF05170"/>
    </source>
</evidence>
<dbReference type="InterPro" id="IPR052894">
    <property type="entry name" value="AsmA-related"/>
</dbReference>
<feature type="transmembrane region" description="Helical" evidence="1">
    <location>
        <begin position="7"/>
        <end position="28"/>
    </location>
</feature>
<gene>
    <name evidence="3" type="ORF">H8K36_06855</name>
</gene>
<comment type="caution">
    <text evidence="3">The sequence shown here is derived from an EMBL/GenBank/DDBJ whole genome shotgun (WGS) entry which is preliminary data.</text>
</comment>
<dbReference type="InterPro" id="IPR007844">
    <property type="entry name" value="AsmA"/>
</dbReference>
<sequence length="725" mass="80529">MPRILKYLMIGFGVIIALLGLIVVYLSFAFDPNQFKTQIIQTVEQKQQRHLSINGNIGLRFFPKLGVELENVALSEFQSTKEFASLSKVRVSLAFLPLLRKQIVIDKVALHDLKLQYERDTDGKSNIDDLIDSKRSEAKDTQQANSENVKNAVQFEVEGIEIKNAQIRIKDEKAKVQGQISSFNLNTGKLSNHSNTPFKLDTRLQLEQPKLDAQLQMSSEIQLSLADANYALKDFKLDLQAQLEKEVAKLNISSPLLGKDAGAWFTDGIDIQASVNESKNSSDVKLKANTGKLIGKSPQLRFEQVQVNLQQQKGKATSTVNLVSAISLDTAQSLFELRGLKIDALIKDPSLAQSEIRIPLEGNIRLSLEQKKLDAHLRSQFDESRIDTSVSVSDFTHPMIQFKLAVDQLNLDRYLKNDTSKAASDSEPEQKPIDLSVLNKLNVQGQIELRRLQAKNLHFTEIVLPLKIQAGELQVTDMRAQLYQGSIQGKINVSSNNKIKVSQSLNNININPLLKDFMQKDILEGRGNLSLNIDTYGKFSSDFKKNINGVVAAKLTDGAVKGINLAKSLRDFKAKILNKSDQQQAANSAEKTDFSALSASIVFNDGIGKSDDLDMKSPFLRVGGIGTVNLRENKLDYTARVMVVNTATGQDGTDLSQLKDISIPVRLSGPFEQLSYQILFAQIGSDALKTAFKAKAAPVLEEKKQELKQKVNDQLKDKLKGLLNR</sequence>
<evidence type="ECO:0000313" key="3">
    <source>
        <dbReference type="EMBL" id="MBC3881085.1"/>
    </source>
</evidence>
<dbReference type="RefSeq" id="WP_186914467.1">
    <property type="nucleotide sequence ID" value="NZ_JACOFZ010000001.1"/>
</dbReference>
<name>A0A923KKS4_9BURK</name>
<organism evidence="3 4">
    <name type="scientific">Undibacterium nitidum</name>
    <dbReference type="NCBI Taxonomy" id="2762298"/>
    <lineage>
        <taxon>Bacteria</taxon>
        <taxon>Pseudomonadati</taxon>
        <taxon>Pseudomonadota</taxon>
        <taxon>Betaproteobacteria</taxon>
        <taxon>Burkholderiales</taxon>
        <taxon>Oxalobacteraceae</taxon>
        <taxon>Undibacterium</taxon>
    </lineage>
</organism>
<protein>
    <submittedName>
        <fullName evidence="3">AsmA family protein</fullName>
    </submittedName>
</protein>
<dbReference type="EMBL" id="JACOFZ010000001">
    <property type="protein sequence ID" value="MBC3881085.1"/>
    <property type="molecule type" value="Genomic_DNA"/>
</dbReference>
<keyword evidence="1" id="KW-0812">Transmembrane</keyword>
<keyword evidence="4" id="KW-1185">Reference proteome</keyword>
<dbReference type="Proteomes" id="UP000627446">
    <property type="component" value="Unassembled WGS sequence"/>
</dbReference>
<evidence type="ECO:0000313" key="4">
    <source>
        <dbReference type="Proteomes" id="UP000627446"/>
    </source>
</evidence>
<reference evidence="3" key="1">
    <citation type="submission" date="2020-08" db="EMBL/GenBank/DDBJ databases">
        <title>Novel species isolated from subtropical streams in China.</title>
        <authorList>
            <person name="Lu H."/>
        </authorList>
    </citation>
    <scope>NUCLEOTIDE SEQUENCE</scope>
    <source>
        <strain evidence="3">LX22W</strain>
    </source>
</reference>
<dbReference type="GO" id="GO:0090313">
    <property type="term" value="P:regulation of protein targeting to membrane"/>
    <property type="evidence" value="ECO:0007669"/>
    <property type="project" value="TreeGrafter"/>
</dbReference>
<evidence type="ECO:0000256" key="1">
    <source>
        <dbReference type="SAM" id="Phobius"/>
    </source>
</evidence>
<keyword evidence="1" id="KW-0472">Membrane</keyword>
<dbReference type="Pfam" id="PF05170">
    <property type="entry name" value="AsmA"/>
    <property type="match status" value="1"/>
</dbReference>
<dbReference type="GO" id="GO:0005886">
    <property type="term" value="C:plasma membrane"/>
    <property type="evidence" value="ECO:0007669"/>
    <property type="project" value="TreeGrafter"/>
</dbReference>